<dbReference type="AlphaFoldDB" id="A0A3E1KD85"/>
<evidence type="ECO:0000313" key="2">
    <source>
        <dbReference type="EMBL" id="RFF36561.1"/>
    </source>
</evidence>
<comment type="caution">
    <text evidence="2">The sequence shown here is derived from an EMBL/GenBank/DDBJ whole genome shotgun (WGS) entry which is preliminary data.</text>
</comment>
<accession>A0A3E1KD85</accession>
<organism evidence="2 3">
    <name type="scientific">Xanthomonas nasturtii</name>
    <dbReference type="NCBI Taxonomy" id="1843581"/>
    <lineage>
        <taxon>Bacteria</taxon>
        <taxon>Pseudomonadati</taxon>
        <taxon>Pseudomonadota</taxon>
        <taxon>Gammaproteobacteria</taxon>
        <taxon>Lysobacterales</taxon>
        <taxon>Lysobacteraceae</taxon>
        <taxon>Xanthomonas</taxon>
    </lineage>
</organism>
<dbReference type="Proteomes" id="UP000259570">
    <property type="component" value="Unassembled WGS sequence"/>
</dbReference>
<dbReference type="OrthoDB" id="271821at2"/>
<reference evidence="2 3" key="1">
    <citation type="submission" date="2018-08" db="EMBL/GenBank/DDBJ databases">
        <title>Genome sequencing of X. nasturtii WHRI 8984.</title>
        <authorList>
            <person name="Studholme D.J."/>
            <person name="Mchugh J."/>
            <person name="Vicente J."/>
        </authorList>
    </citation>
    <scope>NUCLEOTIDE SEQUENCE [LARGE SCALE GENOMIC DNA]</scope>
    <source>
        <strain evidence="2 3">WHRI 8984</strain>
    </source>
</reference>
<feature type="domain" description="Transposase zinc-ribbon" evidence="1">
    <location>
        <begin position="22"/>
        <end position="69"/>
    </location>
</feature>
<name>A0A3E1KD85_9XANT</name>
<feature type="non-terminal residue" evidence="2">
    <location>
        <position position="158"/>
    </location>
</feature>
<evidence type="ECO:0000313" key="3">
    <source>
        <dbReference type="Proteomes" id="UP000259570"/>
    </source>
</evidence>
<protein>
    <submittedName>
        <fullName evidence="2">IS1595 family transposase</fullName>
    </submittedName>
</protein>
<dbReference type="EMBL" id="QUZM01000126">
    <property type="protein sequence ID" value="RFF36561.1"/>
    <property type="molecule type" value="Genomic_DNA"/>
</dbReference>
<dbReference type="Pfam" id="PF12760">
    <property type="entry name" value="Zn_ribbon_IS1595"/>
    <property type="match status" value="1"/>
</dbReference>
<sequence>MGINIVQFQPGLSMSEFVDGYGTEAKCYRALYRWRWPTGFCCPQCEGRARSRFRRDGLVYYQCRACRHQTTLRAGTLFQSSKLPLRLWMQAIYLLTSSKTNVAALELKRHLGVNYKAAWRMKHKIMQAMVEREEPRKLSGFVQIDDAYLGGERTGGKR</sequence>
<proteinExistence type="predicted"/>
<dbReference type="NCBIfam" id="NF033547">
    <property type="entry name" value="transpos_IS1595"/>
    <property type="match status" value="1"/>
</dbReference>
<dbReference type="RefSeq" id="WP_116907061.1">
    <property type="nucleotide sequence ID" value="NZ_JAMBEN010000034.1"/>
</dbReference>
<dbReference type="InterPro" id="IPR024442">
    <property type="entry name" value="Transposase_Zn_ribbon"/>
</dbReference>
<gene>
    <name evidence="2" type="ORF">DZD52_21675</name>
</gene>
<evidence type="ECO:0000259" key="1">
    <source>
        <dbReference type="Pfam" id="PF12760"/>
    </source>
</evidence>